<name>A2Q357_MEDTR</name>
<dbReference type="EMBL" id="AC154867">
    <property type="protein sequence ID" value="ABN08057.1"/>
    <property type="molecule type" value="Genomic_DNA"/>
</dbReference>
<sequence>MSQPELLVARLFKAWYYPRNYIFEAKKGHNSSYVWKSIHEAIPMVKQGTQWTIGNGDKIRDFSR</sequence>
<evidence type="ECO:0000313" key="1">
    <source>
        <dbReference type="EMBL" id="ABN08057.1"/>
    </source>
</evidence>
<reference evidence="1" key="2">
    <citation type="submission" date="2007-03" db="EMBL/GenBank/DDBJ databases">
        <authorList>
            <consortium name="The International Medicago Genome Annotation Group"/>
        </authorList>
    </citation>
    <scope>NUCLEOTIDE SEQUENCE</scope>
</reference>
<dbReference type="AlphaFoldDB" id="A2Q357"/>
<protein>
    <submittedName>
        <fullName evidence="1">Uncharacterized protein</fullName>
    </submittedName>
</protein>
<gene>
    <name evidence="1" type="ORF">MtrDRAFT_AC154867g36v2</name>
</gene>
<accession>A2Q357</accession>
<proteinExistence type="predicted"/>
<organism evidence="1">
    <name type="scientific">Medicago truncatula</name>
    <name type="common">Barrel medic</name>
    <name type="synonym">Medicago tribuloides</name>
    <dbReference type="NCBI Taxonomy" id="3880"/>
    <lineage>
        <taxon>Eukaryota</taxon>
        <taxon>Viridiplantae</taxon>
        <taxon>Streptophyta</taxon>
        <taxon>Embryophyta</taxon>
        <taxon>Tracheophyta</taxon>
        <taxon>Spermatophyta</taxon>
        <taxon>Magnoliopsida</taxon>
        <taxon>eudicotyledons</taxon>
        <taxon>Gunneridae</taxon>
        <taxon>Pentapetalae</taxon>
        <taxon>rosids</taxon>
        <taxon>fabids</taxon>
        <taxon>Fabales</taxon>
        <taxon>Fabaceae</taxon>
        <taxon>Papilionoideae</taxon>
        <taxon>50 kb inversion clade</taxon>
        <taxon>NPAAA clade</taxon>
        <taxon>Hologalegina</taxon>
        <taxon>IRL clade</taxon>
        <taxon>Trifolieae</taxon>
        <taxon>Medicago</taxon>
    </lineage>
</organism>
<reference evidence="1" key="1">
    <citation type="submission" date="2004-12" db="EMBL/GenBank/DDBJ databases">
        <authorList>
            <person name="Town C.D."/>
        </authorList>
    </citation>
    <scope>NUCLEOTIDE SEQUENCE</scope>
</reference>